<evidence type="ECO:0000313" key="11">
    <source>
        <dbReference type="Proteomes" id="UP001314241"/>
    </source>
</evidence>
<evidence type="ECO:0000256" key="4">
    <source>
        <dbReference type="ARBA" id="ARBA00022989"/>
    </source>
</evidence>
<evidence type="ECO:0000259" key="9">
    <source>
        <dbReference type="Pfam" id="PF12821"/>
    </source>
</evidence>
<keyword evidence="2" id="KW-1003">Cell membrane</keyword>
<feature type="transmembrane region" description="Helical" evidence="7">
    <location>
        <begin position="365"/>
        <end position="385"/>
    </location>
</feature>
<keyword evidence="3 7" id="KW-0812">Transmembrane</keyword>
<dbReference type="InterPro" id="IPR024528">
    <property type="entry name" value="ThrE_2"/>
</dbReference>
<dbReference type="Pfam" id="PF06738">
    <property type="entry name" value="ThrE"/>
    <property type="match status" value="1"/>
</dbReference>
<proteinExistence type="inferred from homology"/>
<feature type="domain" description="Threonine/Serine exporter ThrE" evidence="9">
    <location>
        <begin position="317"/>
        <end position="445"/>
    </location>
</feature>
<evidence type="ECO:0000313" key="10">
    <source>
        <dbReference type="EMBL" id="CAK8054882.1"/>
    </source>
</evidence>
<feature type="transmembrane region" description="Helical" evidence="7">
    <location>
        <begin position="161"/>
        <end position="194"/>
    </location>
</feature>
<sequence>MPSEIAQAAKADSQNPSRLHHHMNIEWAKFIHGEKGPAREASLRVRASIVGRTGILLLSCGTGAWRVRDAMNTIARSLGTTCSADIGLTTITFTCFDGVNSYSQNLALPSTGVNTAKLSVLADFVNHFAERYADKSAEEIHKQLDKIKGQVGHYNGFQLGLAAGIACAGFIFLLGGGPIEMLGCFFGAGVGNYVRHTLIKNKVTTVANTALGVASAGIVYFLVFHLLSLAIPNLNQGHEAGYIGAMLFVIPGFPFITSMLDIAKVDMRSGLERLAFALLVTISATMVGWMVAMLIQFHPANFLPLGLSPLALALCRMAASFAGAYGFSMMFNSPQKMAITAGLMGAVANTLRLELIDLGHMPPAAAAFCGALVAGLFASLINAWTAKAFPRICLTVPSIVIMVPGLYIYRGVYNLGLSNIGVGATWLTKAALIILCLPFGLLVARVLLDRKWRKID</sequence>
<reference evidence="10 11" key="1">
    <citation type="submission" date="2024-01" db="EMBL/GenBank/DDBJ databases">
        <authorList>
            <person name="Botero Cardona J."/>
        </authorList>
    </citation>
    <scope>NUCLEOTIDE SEQUENCE [LARGE SCALE GENOMIC DNA]</scope>
    <source>
        <strain evidence="10 11">LMG 33000</strain>
    </source>
</reference>
<dbReference type="PANTHER" id="PTHR34390">
    <property type="entry name" value="UPF0442 PROTEIN YJJB-RELATED"/>
    <property type="match status" value="1"/>
</dbReference>
<evidence type="ECO:0000259" key="8">
    <source>
        <dbReference type="Pfam" id="PF06738"/>
    </source>
</evidence>
<evidence type="ECO:0000256" key="5">
    <source>
        <dbReference type="ARBA" id="ARBA00023136"/>
    </source>
</evidence>
<name>A0ABM9N6M6_9LACO</name>
<dbReference type="EMBL" id="CAWVOH010000004">
    <property type="protein sequence ID" value="CAK8054882.1"/>
    <property type="molecule type" value="Genomic_DNA"/>
</dbReference>
<organism evidence="10 11">
    <name type="scientific">Eupransor demetentiae</name>
    <dbReference type="NCBI Taxonomy" id="3109584"/>
    <lineage>
        <taxon>Bacteria</taxon>
        <taxon>Bacillati</taxon>
        <taxon>Bacillota</taxon>
        <taxon>Bacilli</taxon>
        <taxon>Lactobacillales</taxon>
        <taxon>Lactobacillaceae</taxon>
        <taxon>Eupransor</taxon>
    </lineage>
</organism>
<feature type="transmembrane region" description="Helical" evidence="7">
    <location>
        <begin position="392"/>
        <end position="410"/>
    </location>
</feature>
<feature type="transmembrane region" description="Helical" evidence="7">
    <location>
        <begin position="307"/>
        <end position="325"/>
    </location>
</feature>
<feature type="transmembrane region" description="Helical" evidence="7">
    <location>
        <begin position="430"/>
        <end position="448"/>
    </location>
</feature>
<evidence type="ECO:0000256" key="7">
    <source>
        <dbReference type="SAM" id="Phobius"/>
    </source>
</evidence>
<dbReference type="Pfam" id="PF12821">
    <property type="entry name" value="ThrE_2"/>
    <property type="match status" value="1"/>
</dbReference>
<accession>A0ABM9N6M6</accession>
<keyword evidence="4 7" id="KW-1133">Transmembrane helix</keyword>
<dbReference type="Proteomes" id="UP001314241">
    <property type="component" value="Unassembled WGS sequence"/>
</dbReference>
<gene>
    <name evidence="10" type="ORF">R54876_GBNLAHCA_01465</name>
</gene>
<feature type="transmembrane region" description="Helical" evidence="7">
    <location>
        <begin position="240"/>
        <end position="262"/>
    </location>
</feature>
<feature type="transmembrane region" description="Helical" evidence="7">
    <location>
        <begin position="206"/>
        <end position="228"/>
    </location>
</feature>
<dbReference type="RefSeq" id="WP_349642428.1">
    <property type="nucleotide sequence ID" value="NZ_CAWVOH010000004.1"/>
</dbReference>
<keyword evidence="11" id="KW-1185">Reference proteome</keyword>
<feature type="domain" description="Threonine/serine exporter-like N-terminal" evidence="8">
    <location>
        <begin position="49"/>
        <end position="294"/>
    </location>
</feature>
<evidence type="ECO:0000256" key="6">
    <source>
        <dbReference type="ARBA" id="ARBA00034125"/>
    </source>
</evidence>
<dbReference type="InterPro" id="IPR050539">
    <property type="entry name" value="ThrE_Dicarb/AminoAcid_Exp"/>
</dbReference>
<evidence type="ECO:0000256" key="1">
    <source>
        <dbReference type="ARBA" id="ARBA00004651"/>
    </source>
</evidence>
<feature type="transmembrane region" description="Helical" evidence="7">
    <location>
        <begin position="274"/>
        <end position="295"/>
    </location>
</feature>
<dbReference type="PANTHER" id="PTHR34390:SF2">
    <property type="entry name" value="SUCCINATE TRANSPORTER SUBUNIT YJJP-RELATED"/>
    <property type="match status" value="1"/>
</dbReference>
<dbReference type="InterPro" id="IPR010619">
    <property type="entry name" value="ThrE-like_N"/>
</dbReference>
<comment type="subcellular location">
    <subcellularLocation>
        <location evidence="1">Cell membrane</location>
        <topology evidence="1">Multi-pass membrane protein</topology>
    </subcellularLocation>
</comment>
<comment type="similarity">
    <text evidence="6">Belongs to the ThrE exporter (TC 2.A.79) family.</text>
</comment>
<evidence type="ECO:0000256" key="3">
    <source>
        <dbReference type="ARBA" id="ARBA00022692"/>
    </source>
</evidence>
<protein>
    <submittedName>
        <fullName evidence="10">DUF3815 family (YjjB)</fullName>
    </submittedName>
</protein>
<comment type="caution">
    <text evidence="10">The sequence shown here is derived from an EMBL/GenBank/DDBJ whole genome shotgun (WGS) entry which is preliminary data.</text>
</comment>
<keyword evidence="5 7" id="KW-0472">Membrane</keyword>
<evidence type="ECO:0000256" key="2">
    <source>
        <dbReference type="ARBA" id="ARBA00022475"/>
    </source>
</evidence>